<reference evidence="2" key="1">
    <citation type="journal article" date="2021" name="IMA Fungus">
        <title>Genomic characterization of three marine fungi, including Emericellopsis atlantica sp. nov. with signatures of a generalist lifestyle and marine biomass degradation.</title>
        <authorList>
            <person name="Hagestad O.C."/>
            <person name="Hou L."/>
            <person name="Andersen J.H."/>
            <person name="Hansen E.H."/>
            <person name="Altermark B."/>
            <person name="Li C."/>
            <person name="Kuhnert E."/>
            <person name="Cox R.J."/>
            <person name="Crous P.W."/>
            <person name="Spatafora J.W."/>
            <person name="Lail K."/>
            <person name="Amirebrahimi M."/>
            <person name="Lipzen A."/>
            <person name="Pangilinan J."/>
            <person name="Andreopoulos W."/>
            <person name="Hayes R.D."/>
            <person name="Ng V."/>
            <person name="Grigoriev I.V."/>
            <person name="Jackson S.A."/>
            <person name="Sutton T.D.S."/>
            <person name="Dobson A.D.W."/>
            <person name="Rama T."/>
        </authorList>
    </citation>
    <scope>NUCLEOTIDE SEQUENCE</scope>
    <source>
        <strain evidence="2">TRa018bII</strain>
    </source>
</reference>
<gene>
    <name evidence="2" type="ORF">BJ875DRAFT_441529</name>
</gene>
<feature type="region of interest" description="Disordered" evidence="1">
    <location>
        <begin position="55"/>
        <end position="89"/>
    </location>
</feature>
<accession>A0A9P7YIF5</accession>
<keyword evidence="3" id="KW-1185">Reference proteome</keyword>
<proteinExistence type="predicted"/>
<evidence type="ECO:0000313" key="2">
    <source>
        <dbReference type="EMBL" id="KAG9234171.1"/>
    </source>
</evidence>
<organism evidence="2 3">
    <name type="scientific">Amylocarpus encephaloides</name>
    <dbReference type="NCBI Taxonomy" id="45428"/>
    <lineage>
        <taxon>Eukaryota</taxon>
        <taxon>Fungi</taxon>
        <taxon>Dikarya</taxon>
        <taxon>Ascomycota</taxon>
        <taxon>Pezizomycotina</taxon>
        <taxon>Leotiomycetes</taxon>
        <taxon>Helotiales</taxon>
        <taxon>Helotiales incertae sedis</taxon>
        <taxon>Amylocarpus</taxon>
    </lineage>
</organism>
<dbReference type="EMBL" id="MU251472">
    <property type="protein sequence ID" value="KAG9234171.1"/>
    <property type="molecule type" value="Genomic_DNA"/>
</dbReference>
<comment type="caution">
    <text evidence="2">The sequence shown here is derived from an EMBL/GenBank/DDBJ whole genome shotgun (WGS) entry which is preliminary data.</text>
</comment>
<evidence type="ECO:0000256" key="1">
    <source>
        <dbReference type="SAM" id="MobiDB-lite"/>
    </source>
</evidence>
<protein>
    <submittedName>
        <fullName evidence="2">Uncharacterized protein</fullName>
    </submittedName>
</protein>
<name>A0A9P7YIF5_9HELO</name>
<dbReference type="Proteomes" id="UP000824998">
    <property type="component" value="Unassembled WGS sequence"/>
</dbReference>
<dbReference type="AlphaFoldDB" id="A0A9P7YIF5"/>
<sequence>MPASSPALPCPALSCPSALPYPVLPCPALSAYAVWSAATRFETKKERGLLGPGRWRVRGRWRGGGGRTKPNVGSHPVQRGSRVQLPDPDSVLIHFSSPMATID</sequence>
<evidence type="ECO:0000313" key="3">
    <source>
        <dbReference type="Proteomes" id="UP000824998"/>
    </source>
</evidence>